<sequence length="88" mass="9345">MEWKYWIIIFLVVAGLCVGAYFLFKPSEKTIRDESATGDPSKPSKTNDVQSDASQQGSSSTSASGGGNINVTSNNTNSINNSVHSTVT</sequence>
<reference evidence="3" key="1">
    <citation type="journal article" date="2020" name="Nature">
        <title>Giant virus diversity and host interactions through global metagenomics.</title>
        <authorList>
            <person name="Schulz F."/>
            <person name="Roux S."/>
            <person name="Paez-Espino D."/>
            <person name="Jungbluth S."/>
            <person name="Walsh D.A."/>
            <person name="Denef V.J."/>
            <person name="McMahon K.D."/>
            <person name="Konstantinidis K.T."/>
            <person name="Eloe-Fadrosh E.A."/>
            <person name="Kyrpides N.C."/>
            <person name="Woyke T."/>
        </authorList>
    </citation>
    <scope>NUCLEOTIDE SEQUENCE</scope>
    <source>
        <strain evidence="3">GVMAG-M-3300021354-14</strain>
    </source>
</reference>
<feature type="transmembrane region" description="Helical" evidence="2">
    <location>
        <begin position="6"/>
        <end position="24"/>
    </location>
</feature>
<evidence type="ECO:0000313" key="3">
    <source>
        <dbReference type="EMBL" id="QHT04990.1"/>
    </source>
</evidence>
<proteinExistence type="predicted"/>
<keyword evidence="2" id="KW-0812">Transmembrane</keyword>
<feature type="compositionally biased region" description="Low complexity" evidence="1">
    <location>
        <begin position="50"/>
        <end position="88"/>
    </location>
</feature>
<name>A0A6C0CM78_9ZZZZ</name>
<keyword evidence="2" id="KW-1133">Transmembrane helix</keyword>
<evidence type="ECO:0000256" key="2">
    <source>
        <dbReference type="SAM" id="Phobius"/>
    </source>
</evidence>
<feature type="region of interest" description="Disordered" evidence="1">
    <location>
        <begin position="31"/>
        <end position="88"/>
    </location>
</feature>
<dbReference type="EMBL" id="MN739448">
    <property type="protein sequence ID" value="QHT04990.1"/>
    <property type="molecule type" value="Genomic_DNA"/>
</dbReference>
<evidence type="ECO:0000256" key="1">
    <source>
        <dbReference type="SAM" id="MobiDB-lite"/>
    </source>
</evidence>
<organism evidence="3">
    <name type="scientific">viral metagenome</name>
    <dbReference type="NCBI Taxonomy" id="1070528"/>
    <lineage>
        <taxon>unclassified sequences</taxon>
        <taxon>metagenomes</taxon>
        <taxon>organismal metagenomes</taxon>
    </lineage>
</organism>
<dbReference type="AlphaFoldDB" id="A0A6C0CM78"/>
<protein>
    <submittedName>
        <fullName evidence="3">Uncharacterized protein</fullName>
    </submittedName>
</protein>
<keyword evidence="2" id="KW-0472">Membrane</keyword>
<accession>A0A6C0CM78</accession>